<dbReference type="EMBL" id="HACA01019214">
    <property type="protein sequence ID" value="CDW36575.1"/>
    <property type="molecule type" value="Transcribed_RNA"/>
</dbReference>
<accession>A0A0K2UET8</accession>
<protein>
    <submittedName>
        <fullName evidence="2">Uncharacterized protein</fullName>
    </submittedName>
</protein>
<reference evidence="2" key="1">
    <citation type="submission" date="2014-05" db="EMBL/GenBank/DDBJ databases">
        <authorList>
            <person name="Chronopoulou M."/>
        </authorList>
    </citation>
    <scope>NUCLEOTIDE SEQUENCE</scope>
    <source>
        <tissue evidence="2">Whole organism</tissue>
    </source>
</reference>
<feature type="region of interest" description="Disordered" evidence="1">
    <location>
        <begin position="1"/>
        <end position="26"/>
    </location>
</feature>
<dbReference type="AlphaFoldDB" id="A0A0K2UET8"/>
<feature type="compositionally biased region" description="Polar residues" evidence="1">
    <location>
        <begin position="14"/>
        <end position="26"/>
    </location>
</feature>
<evidence type="ECO:0000256" key="1">
    <source>
        <dbReference type="SAM" id="MobiDB-lite"/>
    </source>
</evidence>
<feature type="region of interest" description="Disordered" evidence="1">
    <location>
        <begin position="73"/>
        <end position="105"/>
    </location>
</feature>
<name>A0A0K2UET8_LEPSM</name>
<organism evidence="2">
    <name type="scientific">Lepeophtheirus salmonis</name>
    <name type="common">Salmon louse</name>
    <name type="synonym">Caligus salmonis</name>
    <dbReference type="NCBI Taxonomy" id="72036"/>
    <lineage>
        <taxon>Eukaryota</taxon>
        <taxon>Metazoa</taxon>
        <taxon>Ecdysozoa</taxon>
        <taxon>Arthropoda</taxon>
        <taxon>Crustacea</taxon>
        <taxon>Multicrustacea</taxon>
        <taxon>Hexanauplia</taxon>
        <taxon>Copepoda</taxon>
        <taxon>Siphonostomatoida</taxon>
        <taxon>Caligidae</taxon>
        <taxon>Lepeophtheirus</taxon>
    </lineage>
</organism>
<evidence type="ECO:0000313" key="2">
    <source>
        <dbReference type="EMBL" id="CDW36575.1"/>
    </source>
</evidence>
<sequence>MIPNMKNTKKQSRRTFPNIGSVSRSNITRMRMPETSKIYVEVDKMALVRDRQISIPPLHQLSVSRSILYTVNKSETMEKKKGPVKKAQTGPVRVKENSPDQSPQV</sequence>
<proteinExistence type="predicted"/>